<dbReference type="EMBL" id="JALRMR010000032">
    <property type="protein sequence ID" value="MDT1975473.1"/>
    <property type="molecule type" value="Genomic_DNA"/>
</dbReference>
<protein>
    <submittedName>
        <fullName evidence="1">Uncharacterized protein</fullName>
    </submittedName>
</protein>
<organism evidence="1 2">
    <name type="scientific">Carnobacterium divergens</name>
    <name type="common">Lactobacillus divergens</name>
    <dbReference type="NCBI Taxonomy" id="2748"/>
    <lineage>
        <taxon>Bacteria</taxon>
        <taxon>Bacillati</taxon>
        <taxon>Bacillota</taxon>
        <taxon>Bacilli</taxon>
        <taxon>Lactobacillales</taxon>
        <taxon>Carnobacteriaceae</taxon>
        <taxon>Carnobacterium</taxon>
    </lineage>
</organism>
<evidence type="ECO:0000313" key="2">
    <source>
        <dbReference type="Proteomes" id="UP001249945"/>
    </source>
</evidence>
<accession>A0AAW8RDC8</accession>
<dbReference type="AlphaFoldDB" id="A0AAW8RDC8"/>
<dbReference type="Proteomes" id="UP001249945">
    <property type="component" value="Unassembled WGS sequence"/>
</dbReference>
<comment type="caution">
    <text evidence="1">The sequence shown here is derived from an EMBL/GenBank/DDBJ whole genome shotgun (WGS) entry which is preliminary data.</text>
</comment>
<reference evidence="1" key="1">
    <citation type="submission" date="2022-04" db="EMBL/GenBank/DDBJ databases">
        <title>Draft genome sequences of lactic acid bacteria (LAB) strains involved in meat spoilage.</title>
        <authorList>
            <person name="Palevich N."/>
        </authorList>
    </citation>
    <scope>NUCLEOTIDE SEQUENCE</scope>
    <source>
        <strain evidence="1">9-14</strain>
    </source>
</reference>
<sequence length="65" mass="6894">MTTSELIELLKKVEFGASGRPREISIKTDFGFYPSPEIAVFATGDGIAGAELCLSVEGVSSIELD</sequence>
<evidence type="ECO:0000313" key="1">
    <source>
        <dbReference type="EMBL" id="MDT1975473.1"/>
    </source>
</evidence>
<name>A0AAW8RDC8_CARDV</name>
<gene>
    <name evidence="1" type="ORF">MX635_13780</name>
</gene>
<proteinExistence type="predicted"/>
<dbReference type="RefSeq" id="WP_311781078.1">
    <property type="nucleotide sequence ID" value="NZ_JALRMR010000032.1"/>
</dbReference>